<evidence type="ECO:0000313" key="10">
    <source>
        <dbReference type="Proteomes" id="UP000029052"/>
    </source>
</evidence>
<gene>
    <name evidence="9" type="ORF">BMAGN_0948</name>
</gene>
<dbReference type="eggNOG" id="COG2011">
    <property type="taxonomic scope" value="Bacteria"/>
</dbReference>
<evidence type="ECO:0000313" key="9">
    <source>
        <dbReference type="EMBL" id="KFI69184.1"/>
    </source>
</evidence>
<comment type="subcellular location">
    <subcellularLocation>
        <location evidence="1 7">Cell membrane</location>
        <topology evidence="1 7">Multi-pass membrane protein</topology>
    </subcellularLocation>
</comment>
<organism evidence="9 10">
    <name type="scientific">Bifidobacterium magnum</name>
    <dbReference type="NCBI Taxonomy" id="1692"/>
    <lineage>
        <taxon>Bacteria</taxon>
        <taxon>Bacillati</taxon>
        <taxon>Actinomycetota</taxon>
        <taxon>Actinomycetes</taxon>
        <taxon>Bifidobacteriales</taxon>
        <taxon>Bifidobacteriaceae</taxon>
        <taxon>Bifidobacterium</taxon>
    </lineage>
</organism>
<keyword evidence="5 7" id="KW-1133">Transmembrane helix</keyword>
<keyword evidence="2 7" id="KW-0813">Transport</keyword>
<dbReference type="CDD" id="cd06261">
    <property type="entry name" value="TM_PBP2"/>
    <property type="match status" value="1"/>
</dbReference>
<dbReference type="Pfam" id="PF00528">
    <property type="entry name" value="BPD_transp_1"/>
    <property type="match status" value="1"/>
</dbReference>
<feature type="transmembrane region" description="Helical" evidence="7">
    <location>
        <begin position="189"/>
        <end position="211"/>
    </location>
</feature>
<keyword evidence="6 7" id="KW-0472">Membrane</keyword>
<dbReference type="SUPFAM" id="SSF161098">
    <property type="entry name" value="MetI-like"/>
    <property type="match status" value="1"/>
</dbReference>
<evidence type="ECO:0000259" key="8">
    <source>
        <dbReference type="PROSITE" id="PS50928"/>
    </source>
</evidence>
<dbReference type="GO" id="GO:0005886">
    <property type="term" value="C:plasma membrane"/>
    <property type="evidence" value="ECO:0007669"/>
    <property type="project" value="UniProtKB-SubCell"/>
</dbReference>
<protein>
    <submittedName>
        <fullName evidence="9">D-methionine ABC transporter, permease</fullName>
    </submittedName>
</protein>
<dbReference type="STRING" id="1692.BMAGN_0948"/>
<feature type="transmembrane region" description="Helical" evidence="7">
    <location>
        <begin position="151"/>
        <end position="177"/>
    </location>
</feature>
<name>A0A087BDT4_9BIFI</name>
<comment type="caution">
    <text evidence="9">The sequence shown here is derived from an EMBL/GenBank/DDBJ whole genome shotgun (WGS) entry which is preliminary data.</text>
</comment>
<proteinExistence type="inferred from homology"/>
<dbReference type="Gene3D" id="1.10.3720.10">
    <property type="entry name" value="MetI-like"/>
    <property type="match status" value="1"/>
</dbReference>
<keyword evidence="4 7" id="KW-0812">Transmembrane</keyword>
<dbReference type="InterPro" id="IPR051322">
    <property type="entry name" value="AA_ABC_Transporter_Permease"/>
</dbReference>
<dbReference type="EMBL" id="JGZB01000002">
    <property type="protein sequence ID" value="KFI69184.1"/>
    <property type="molecule type" value="Genomic_DNA"/>
</dbReference>
<dbReference type="RefSeq" id="WP_022859560.1">
    <property type="nucleotide sequence ID" value="NZ_JGZB01000002.1"/>
</dbReference>
<evidence type="ECO:0000256" key="6">
    <source>
        <dbReference type="ARBA" id="ARBA00023136"/>
    </source>
</evidence>
<sequence length="221" mass="23415">MNWQSTLEILQDNLGKALADTFFMVSIATVVGVVFGTLLAIALFLTQHHLFSPNAAVNNVVGFVVNAIRSMPFLILLVVLIPLIQLIIGDPYTPLGGAIALSIAAIPFFARIAENSFTEVDSGLIEAAIATGAPTRQILCDAIFPQALPSFIRGIVLTVISLLGYSAMVGTIGAGGIGDMAIQFGYNRYETGVLIAIVVLLVVLVQVIQWVGDLIARAVIH</sequence>
<dbReference type="PANTHER" id="PTHR30450:SF1">
    <property type="entry name" value="D-METHIONINE TRANSPORT SYSTEM PERMEASE PROTEIN METI-RELATED"/>
    <property type="match status" value="1"/>
</dbReference>
<dbReference type="InterPro" id="IPR000515">
    <property type="entry name" value="MetI-like"/>
</dbReference>
<reference evidence="9 10" key="1">
    <citation type="submission" date="2014-03" db="EMBL/GenBank/DDBJ databases">
        <title>Genomics of Bifidobacteria.</title>
        <authorList>
            <person name="Ventura M."/>
            <person name="Milani C."/>
            <person name="Lugli G.A."/>
        </authorList>
    </citation>
    <scope>NUCLEOTIDE SEQUENCE [LARGE SCALE GENOMIC DNA]</scope>
    <source>
        <strain evidence="9 10">LMG 11591</strain>
    </source>
</reference>
<feature type="domain" description="ABC transmembrane type-1" evidence="8">
    <location>
        <begin position="18"/>
        <end position="212"/>
    </location>
</feature>
<dbReference type="GO" id="GO:0048473">
    <property type="term" value="P:D-methionine transmembrane transport"/>
    <property type="evidence" value="ECO:0007669"/>
    <property type="project" value="TreeGrafter"/>
</dbReference>
<dbReference type="PANTHER" id="PTHR30450">
    <property type="entry name" value="ABC TRANSPORTER PERMEASE"/>
    <property type="match status" value="1"/>
</dbReference>
<evidence type="ECO:0000256" key="7">
    <source>
        <dbReference type="RuleBase" id="RU363032"/>
    </source>
</evidence>
<accession>A0A087BDT4</accession>
<dbReference type="AlphaFoldDB" id="A0A087BDT4"/>
<evidence type="ECO:0000256" key="3">
    <source>
        <dbReference type="ARBA" id="ARBA00022475"/>
    </source>
</evidence>
<keyword evidence="10" id="KW-1185">Reference proteome</keyword>
<dbReference type="Proteomes" id="UP000029052">
    <property type="component" value="Unassembled WGS sequence"/>
</dbReference>
<evidence type="ECO:0000256" key="2">
    <source>
        <dbReference type="ARBA" id="ARBA00022448"/>
    </source>
</evidence>
<dbReference type="PROSITE" id="PS50928">
    <property type="entry name" value="ABC_TM1"/>
    <property type="match status" value="1"/>
</dbReference>
<evidence type="ECO:0000256" key="4">
    <source>
        <dbReference type="ARBA" id="ARBA00022692"/>
    </source>
</evidence>
<feature type="transmembrane region" description="Helical" evidence="7">
    <location>
        <begin position="67"/>
        <end position="88"/>
    </location>
</feature>
<feature type="transmembrane region" description="Helical" evidence="7">
    <location>
        <begin position="21"/>
        <end position="47"/>
    </location>
</feature>
<evidence type="ECO:0000256" key="1">
    <source>
        <dbReference type="ARBA" id="ARBA00004651"/>
    </source>
</evidence>
<dbReference type="InterPro" id="IPR035906">
    <property type="entry name" value="MetI-like_sf"/>
</dbReference>
<keyword evidence="3" id="KW-1003">Cell membrane</keyword>
<evidence type="ECO:0000256" key="5">
    <source>
        <dbReference type="ARBA" id="ARBA00022989"/>
    </source>
</evidence>
<comment type="similarity">
    <text evidence="7">Belongs to the binding-protein-dependent transport system permease family.</text>
</comment>